<accession>A0A9P5P9H4</accession>
<gene>
    <name evidence="3" type="ORF">BDP27DRAFT_1452552</name>
</gene>
<protein>
    <recommendedName>
        <fullName evidence="2">Nucleoplasmin-like domain-containing protein</fullName>
    </recommendedName>
</protein>
<evidence type="ECO:0000313" key="3">
    <source>
        <dbReference type="EMBL" id="KAF9060771.1"/>
    </source>
</evidence>
<reference evidence="3" key="1">
    <citation type="submission" date="2020-11" db="EMBL/GenBank/DDBJ databases">
        <authorList>
            <consortium name="DOE Joint Genome Institute"/>
            <person name="Ahrendt S."/>
            <person name="Riley R."/>
            <person name="Andreopoulos W."/>
            <person name="Labutti K."/>
            <person name="Pangilinan J."/>
            <person name="Ruiz-Duenas F.J."/>
            <person name="Barrasa J.M."/>
            <person name="Sanchez-Garcia M."/>
            <person name="Camarero S."/>
            <person name="Miyauchi S."/>
            <person name="Serrano A."/>
            <person name="Linde D."/>
            <person name="Babiker R."/>
            <person name="Drula E."/>
            <person name="Ayuso-Fernandez I."/>
            <person name="Pacheco R."/>
            <person name="Padilla G."/>
            <person name="Ferreira P."/>
            <person name="Barriuso J."/>
            <person name="Kellner H."/>
            <person name="Castanera R."/>
            <person name="Alfaro M."/>
            <person name="Ramirez L."/>
            <person name="Pisabarro A.G."/>
            <person name="Kuo A."/>
            <person name="Tritt A."/>
            <person name="Lipzen A."/>
            <person name="He G."/>
            <person name="Yan M."/>
            <person name="Ng V."/>
            <person name="Cullen D."/>
            <person name="Martin F."/>
            <person name="Rosso M.-N."/>
            <person name="Henrissat B."/>
            <person name="Hibbett D."/>
            <person name="Martinez A.T."/>
            <person name="Grigoriev I.V."/>
        </authorList>
    </citation>
    <scope>NUCLEOTIDE SEQUENCE</scope>
    <source>
        <strain evidence="3">AH 40177</strain>
    </source>
</reference>
<dbReference type="InterPro" id="IPR041232">
    <property type="entry name" value="NPL"/>
</dbReference>
<evidence type="ECO:0000313" key="4">
    <source>
        <dbReference type="Proteomes" id="UP000772434"/>
    </source>
</evidence>
<dbReference type="AlphaFoldDB" id="A0A9P5P9H4"/>
<feature type="region of interest" description="Disordered" evidence="1">
    <location>
        <begin position="100"/>
        <end position="216"/>
    </location>
</feature>
<sequence length="216" mass="23659">MTNCWNVALTAGAPVEIKPLRKLILSNFAIRQFEDSLASTRVILTVNGGERLDARVSSTICTLSPTIPQYYTEIVLDPNVRCSIRTEGLNTVSIIGRFCDEPTTTPDVAKQKRQADDDQSTDKKQVGAEKPKRRLSGDPKSDTGNKSSVKRPADLDLDGSESKRIRREPDAGSATQDQNKGKKLRKSTRSTDVKGKGRDPQEGPGFDDHSESKASD</sequence>
<evidence type="ECO:0000259" key="2">
    <source>
        <dbReference type="Pfam" id="PF17800"/>
    </source>
</evidence>
<comment type="caution">
    <text evidence="3">The sequence shown here is derived from an EMBL/GenBank/DDBJ whole genome shotgun (WGS) entry which is preliminary data.</text>
</comment>
<feature type="domain" description="Nucleoplasmin-like" evidence="2">
    <location>
        <begin position="5"/>
        <end position="98"/>
    </location>
</feature>
<organism evidence="3 4">
    <name type="scientific">Rhodocollybia butyracea</name>
    <dbReference type="NCBI Taxonomy" id="206335"/>
    <lineage>
        <taxon>Eukaryota</taxon>
        <taxon>Fungi</taxon>
        <taxon>Dikarya</taxon>
        <taxon>Basidiomycota</taxon>
        <taxon>Agaricomycotina</taxon>
        <taxon>Agaricomycetes</taxon>
        <taxon>Agaricomycetidae</taxon>
        <taxon>Agaricales</taxon>
        <taxon>Marasmiineae</taxon>
        <taxon>Omphalotaceae</taxon>
        <taxon>Rhodocollybia</taxon>
    </lineage>
</organism>
<dbReference type="EMBL" id="JADNRY010000229">
    <property type="protein sequence ID" value="KAF9060771.1"/>
    <property type="molecule type" value="Genomic_DNA"/>
</dbReference>
<feature type="compositionally biased region" description="Basic and acidic residues" evidence="1">
    <location>
        <begin position="160"/>
        <end position="170"/>
    </location>
</feature>
<proteinExistence type="predicted"/>
<name>A0A9P5P9H4_9AGAR</name>
<dbReference type="Gene3D" id="2.60.120.340">
    <property type="entry name" value="Nucleoplasmin core domain"/>
    <property type="match status" value="1"/>
</dbReference>
<dbReference type="Pfam" id="PF17800">
    <property type="entry name" value="NPL"/>
    <property type="match status" value="1"/>
</dbReference>
<feature type="compositionally biased region" description="Basic and acidic residues" evidence="1">
    <location>
        <begin position="189"/>
        <end position="216"/>
    </location>
</feature>
<keyword evidence="4" id="KW-1185">Reference proteome</keyword>
<feature type="compositionally biased region" description="Basic and acidic residues" evidence="1">
    <location>
        <begin position="109"/>
        <end position="143"/>
    </location>
</feature>
<evidence type="ECO:0000256" key="1">
    <source>
        <dbReference type="SAM" id="MobiDB-lite"/>
    </source>
</evidence>
<dbReference type="Proteomes" id="UP000772434">
    <property type="component" value="Unassembled WGS sequence"/>
</dbReference>